<evidence type="ECO:0000313" key="1">
    <source>
        <dbReference type="EMBL" id="SEW15669.1"/>
    </source>
</evidence>
<organism evidence="1 2">
    <name type="scientific">Chitinophaga arvensicola</name>
    <dbReference type="NCBI Taxonomy" id="29529"/>
    <lineage>
        <taxon>Bacteria</taxon>
        <taxon>Pseudomonadati</taxon>
        <taxon>Bacteroidota</taxon>
        <taxon>Chitinophagia</taxon>
        <taxon>Chitinophagales</taxon>
        <taxon>Chitinophagaceae</taxon>
        <taxon>Chitinophaga</taxon>
    </lineage>
</organism>
<name>A0A1I0PMU1_9BACT</name>
<dbReference type="RefSeq" id="WP_089891047.1">
    <property type="nucleotide sequence ID" value="NZ_FOJG01000001.1"/>
</dbReference>
<reference evidence="2" key="1">
    <citation type="submission" date="2016-10" db="EMBL/GenBank/DDBJ databases">
        <authorList>
            <person name="Varghese N."/>
            <person name="Submissions S."/>
        </authorList>
    </citation>
    <scope>NUCLEOTIDE SEQUENCE [LARGE SCALE GENOMIC DNA]</scope>
    <source>
        <strain evidence="2">DSM 3695</strain>
    </source>
</reference>
<dbReference type="STRING" id="29529.SAMN04488122_0873"/>
<dbReference type="Proteomes" id="UP000199310">
    <property type="component" value="Unassembled WGS sequence"/>
</dbReference>
<sequence>MTDGNYNDYNMLRTDLAISGIYDESFITGLQYRQHSGPQIEWVGQIATSDSYYFYSPAIIRKDEKFALQGVSVSKIKQLDRHSINAENLEEAINDYYLAHFRKPTVNDLVADRHVGKRVLHAFSQLYTSQYLSYWAVYCKGEPPMEKNELPFYNQYKAEDVQTAFFPATDSISLTQMLVLMSQPHRPLPYFNSQYHDKEPMWMAVDFAGENKGDGTKQVLYYPDYDLNKTLRQLRIKEYSAGPGLAKLEKALRAGAEVVVTTTCSNSSGAVRLIADPASKGVVAYDDFFNHQKVGLNTDREDVAMLIGRQDNFKQPAVGRMVRDGGTTRGMHNTH</sequence>
<dbReference type="EMBL" id="FOJG01000001">
    <property type="protein sequence ID" value="SEW15669.1"/>
    <property type="molecule type" value="Genomic_DNA"/>
</dbReference>
<keyword evidence="2" id="KW-1185">Reference proteome</keyword>
<proteinExistence type="predicted"/>
<accession>A0A1I0PMU1</accession>
<protein>
    <submittedName>
        <fullName evidence="1">Uncharacterized protein</fullName>
    </submittedName>
</protein>
<evidence type="ECO:0000313" key="2">
    <source>
        <dbReference type="Proteomes" id="UP000199310"/>
    </source>
</evidence>
<dbReference type="AlphaFoldDB" id="A0A1I0PMU1"/>
<gene>
    <name evidence="1" type="ORF">SAMN04488122_0873</name>
</gene>